<dbReference type="Gene3D" id="1.25.40.390">
    <property type="match status" value="1"/>
</dbReference>
<dbReference type="Pfam" id="PF07980">
    <property type="entry name" value="SusD_RagB"/>
    <property type="match status" value="1"/>
</dbReference>
<evidence type="ECO:0000256" key="1">
    <source>
        <dbReference type="ARBA" id="ARBA00004442"/>
    </source>
</evidence>
<evidence type="ECO:0000256" key="3">
    <source>
        <dbReference type="ARBA" id="ARBA00022729"/>
    </source>
</evidence>
<dbReference type="Proteomes" id="UP000597338">
    <property type="component" value="Unassembled WGS sequence"/>
</dbReference>
<keyword evidence="3" id="KW-0732">Signal</keyword>
<keyword evidence="5" id="KW-0998">Cell outer membrane</keyword>
<dbReference type="SUPFAM" id="SSF48452">
    <property type="entry name" value="TPR-like"/>
    <property type="match status" value="1"/>
</dbReference>
<comment type="caution">
    <text evidence="8">The sequence shown here is derived from an EMBL/GenBank/DDBJ whole genome shotgun (WGS) entry which is preliminary data.</text>
</comment>
<evidence type="ECO:0000313" key="8">
    <source>
        <dbReference type="EMBL" id="GGC21163.1"/>
    </source>
</evidence>
<evidence type="ECO:0000256" key="2">
    <source>
        <dbReference type="ARBA" id="ARBA00006275"/>
    </source>
</evidence>
<proteinExistence type="inferred from homology"/>
<dbReference type="Pfam" id="PF14322">
    <property type="entry name" value="SusD-like_3"/>
    <property type="match status" value="1"/>
</dbReference>
<evidence type="ECO:0000256" key="5">
    <source>
        <dbReference type="ARBA" id="ARBA00023237"/>
    </source>
</evidence>
<keyword evidence="9" id="KW-1185">Reference proteome</keyword>
<comment type="subcellular location">
    <subcellularLocation>
        <location evidence="1">Cell outer membrane</location>
    </subcellularLocation>
</comment>
<accession>A0ABQ1L836</accession>
<comment type="similarity">
    <text evidence="2">Belongs to the SusD family.</text>
</comment>
<evidence type="ECO:0000256" key="4">
    <source>
        <dbReference type="ARBA" id="ARBA00023136"/>
    </source>
</evidence>
<feature type="domain" description="SusD-like N-terminal" evidence="7">
    <location>
        <begin position="25"/>
        <end position="227"/>
    </location>
</feature>
<dbReference type="InterPro" id="IPR012944">
    <property type="entry name" value="SusD_RagB_dom"/>
</dbReference>
<dbReference type="InterPro" id="IPR033985">
    <property type="entry name" value="SusD-like_N"/>
</dbReference>
<dbReference type="EMBL" id="BMIK01000002">
    <property type="protein sequence ID" value="GGC21163.1"/>
    <property type="molecule type" value="Genomic_DNA"/>
</dbReference>
<organism evidence="8 9">
    <name type="scientific">Parapedobacter defluvii</name>
    <dbReference type="NCBI Taxonomy" id="2045106"/>
    <lineage>
        <taxon>Bacteria</taxon>
        <taxon>Pseudomonadati</taxon>
        <taxon>Bacteroidota</taxon>
        <taxon>Sphingobacteriia</taxon>
        <taxon>Sphingobacteriales</taxon>
        <taxon>Sphingobacteriaceae</taxon>
        <taxon>Parapedobacter</taxon>
    </lineage>
</organism>
<keyword evidence="4" id="KW-0472">Membrane</keyword>
<reference evidence="9" key="1">
    <citation type="journal article" date="2019" name="Int. J. Syst. Evol. Microbiol.">
        <title>The Global Catalogue of Microorganisms (GCM) 10K type strain sequencing project: providing services to taxonomists for standard genome sequencing and annotation.</title>
        <authorList>
            <consortium name="The Broad Institute Genomics Platform"/>
            <consortium name="The Broad Institute Genome Sequencing Center for Infectious Disease"/>
            <person name="Wu L."/>
            <person name="Ma J."/>
        </authorList>
    </citation>
    <scope>NUCLEOTIDE SEQUENCE [LARGE SCALE GENOMIC DNA]</scope>
    <source>
        <strain evidence="9">CGMCC 1.15342</strain>
    </source>
</reference>
<feature type="domain" description="RagB/SusD" evidence="6">
    <location>
        <begin position="339"/>
        <end position="455"/>
    </location>
</feature>
<evidence type="ECO:0000313" key="9">
    <source>
        <dbReference type="Proteomes" id="UP000597338"/>
    </source>
</evidence>
<evidence type="ECO:0000259" key="6">
    <source>
        <dbReference type="Pfam" id="PF07980"/>
    </source>
</evidence>
<protein>
    <submittedName>
        <fullName evidence="8">Membrane protein</fullName>
    </submittedName>
</protein>
<dbReference type="InterPro" id="IPR011990">
    <property type="entry name" value="TPR-like_helical_dom_sf"/>
</dbReference>
<evidence type="ECO:0000259" key="7">
    <source>
        <dbReference type="Pfam" id="PF14322"/>
    </source>
</evidence>
<sequence length="457" mass="51788">MNMMKKETVLSLAALLVCTACGRNFLDIKPDVRLTVPNTVQDYDALLNHIRMNTAASVELGIIGSDEYYIPDGTLTTLSGADERNAYIWATEIFEGDESADWNRAYERILYANMALEVEKITPADKEIALWKNVKGSALFFRALNYYQLAQLFCQIYDAATAASVPGIPLRLEYDVTQRVGRGTLAQTYRRILDDATAAVELLPEMAVDKKRPNKAAGHALLSRIYLQMADYGLAEKHASLSLQLQDDLIDLNTLDPTLNYPFPEDVNQNIEVLFDNGGGAATIVGLARFNADTTLLALYSDRDLRRDVYYFAHTNGATIFGGGYVRSTRTWIGLATDEMWITRAECRARLGDVQGALEDLNHLLRYRFRDGMFDPIKESNAEEVLRIVLQERRKELVMRGTRWEDLRRLSNDPRFAGTLVRMIDGQRYELPAGDPRWVWPIPDNEVELNKLEQNIR</sequence>
<name>A0ABQ1L836_9SPHI</name>
<gene>
    <name evidence="8" type="ORF">GCM10011386_11390</name>
</gene>